<dbReference type="InterPro" id="IPR014712">
    <property type="entry name" value="ANTH_dom_sf"/>
</dbReference>
<evidence type="ECO:0000256" key="3">
    <source>
        <dbReference type="ARBA" id="ARBA00004600"/>
    </source>
</evidence>
<dbReference type="InterPro" id="IPR011417">
    <property type="entry name" value="ANTH_dom"/>
</dbReference>
<dbReference type="AlphaFoldDB" id="A0A426ZMN3"/>
<dbReference type="InterPro" id="IPR048050">
    <property type="entry name" value="ANTH_N_plant"/>
</dbReference>
<feature type="region of interest" description="Disordered" evidence="9">
    <location>
        <begin position="302"/>
        <end position="354"/>
    </location>
</feature>
<gene>
    <name evidence="11" type="ORF">B296_00041169</name>
</gene>
<dbReference type="GO" id="GO:0000149">
    <property type="term" value="F:SNARE binding"/>
    <property type="evidence" value="ECO:0007669"/>
    <property type="project" value="TreeGrafter"/>
</dbReference>
<feature type="compositionally biased region" description="Basic and acidic residues" evidence="9">
    <location>
        <begin position="342"/>
        <end position="354"/>
    </location>
</feature>
<evidence type="ECO:0000256" key="8">
    <source>
        <dbReference type="ARBA" id="ARBA00023329"/>
    </source>
</evidence>
<keyword evidence="8" id="KW-0968">Cytoplasmic vesicle</keyword>
<evidence type="ECO:0000256" key="5">
    <source>
        <dbReference type="ARBA" id="ARBA00023034"/>
    </source>
</evidence>
<evidence type="ECO:0000256" key="4">
    <source>
        <dbReference type="ARBA" id="ARBA00022583"/>
    </source>
</evidence>
<dbReference type="GO" id="GO:0006900">
    <property type="term" value="P:vesicle budding from membrane"/>
    <property type="evidence" value="ECO:0007669"/>
    <property type="project" value="TreeGrafter"/>
</dbReference>
<dbReference type="SUPFAM" id="SSF89009">
    <property type="entry name" value="GAT-like domain"/>
    <property type="match status" value="1"/>
</dbReference>
<evidence type="ECO:0000259" key="10">
    <source>
        <dbReference type="PROSITE" id="PS50942"/>
    </source>
</evidence>
<dbReference type="Gene3D" id="1.20.58.150">
    <property type="entry name" value="ANTH domain"/>
    <property type="match status" value="1"/>
</dbReference>
<dbReference type="SMART" id="SM00273">
    <property type="entry name" value="ENTH"/>
    <property type="match status" value="1"/>
</dbReference>
<dbReference type="InterPro" id="IPR008942">
    <property type="entry name" value="ENTH_VHS"/>
</dbReference>
<sequence>MPSVLRQAIGAIKDQASISIAKFSKRSANLEVAVIKVTSHDEVPIEERHLTEVLLRSASCPSSAKTCVRILSRRISRTSNWVVALKTLVVVFRLLRSGGSQFIHKSLAAPQGSRRLLDLSRFRDYSATSSPWDYTDFVRTFAVYLDARLHSALLGKLSNLRSRRPIVAANLFANMKTPLILEHIEHWQRLLHRAMGTRPTGPAQANRLIQIALYMVVCETFSLYHDISHGLSLLLDNFFHLQPESRLKTFQACMKARKQFEDLEAFHDFCRKIGVGRMSEYPRVQQISAILLRASEEFLKNRPSSLATSPNTKPKSVPPLNPTTLEQEQEDTTTARRPPTTSERESVASHHKDWQLQPISSSVNIKNGESYVAKNLLLVDDHQHTDTDSDGWEILLVRSLNDMSKEASVIDPPAQSLLNWRVADRAEDLQNPFLINHDNRSRVLIPAPTFCAGKPNAEQAYQEMDPFNDAAKGAYSSRSDGLMRQQRVLREQQMWMQQQSKIMAKRLAR</sequence>
<dbReference type="PANTHER" id="PTHR22951:SF75">
    <property type="entry name" value="CLATHRIN COAT ASSEMBLY PROTEIN AP180"/>
    <property type="match status" value="1"/>
</dbReference>
<dbReference type="GO" id="GO:0072583">
    <property type="term" value="P:clathrin-dependent endocytosis"/>
    <property type="evidence" value="ECO:0007669"/>
    <property type="project" value="InterPro"/>
</dbReference>
<evidence type="ECO:0000256" key="1">
    <source>
        <dbReference type="ARBA" id="ARBA00004132"/>
    </source>
</evidence>
<evidence type="ECO:0000256" key="2">
    <source>
        <dbReference type="ARBA" id="ARBA00004555"/>
    </source>
</evidence>
<evidence type="ECO:0000256" key="9">
    <source>
        <dbReference type="SAM" id="MobiDB-lite"/>
    </source>
</evidence>
<dbReference type="CDD" id="cd16987">
    <property type="entry name" value="ANTH_N_AP180_plant"/>
    <property type="match status" value="1"/>
</dbReference>
<protein>
    <recommendedName>
        <fullName evidence="10">ENTH domain-containing protein</fullName>
    </recommendedName>
</protein>
<dbReference type="GO" id="GO:0032050">
    <property type="term" value="F:clathrin heavy chain binding"/>
    <property type="evidence" value="ECO:0007669"/>
    <property type="project" value="TreeGrafter"/>
</dbReference>
<proteinExistence type="predicted"/>
<organism evidence="11 12">
    <name type="scientific">Ensete ventricosum</name>
    <name type="common">Abyssinian banana</name>
    <name type="synonym">Musa ensete</name>
    <dbReference type="NCBI Taxonomy" id="4639"/>
    <lineage>
        <taxon>Eukaryota</taxon>
        <taxon>Viridiplantae</taxon>
        <taxon>Streptophyta</taxon>
        <taxon>Embryophyta</taxon>
        <taxon>Tracheophyta</taxon>
        <taxon>Spermatophyta</taxon>
        <taxon>Magnoliopsida</taxon>
        <taxon>Liliopsida</taxon>
        <taxon>Zingiberales</taxon>
        <taxon>Musaceae</taxon>
        <taxon>Ensete</taxon>
    </lineage>
</organism>
<dbReference type="Proteomes" id="UP000287651">
    <property type="component" value="Unassembled WGS sequence"/>
</dbReference>
<dbReference type="GO" id="GO:0030136">
    <property type="term" value="C:clathrin-coated vesicle"/>
    <property type="evidence" value="ECO:0007669"/>
    <property type="project" value="UniProtKB-SubCell"/>
</dbReference>
<dbReference type="Pfam" id="PF07651">
    <property type="entry name" value="ANTH"/>
    <property type="match status" value="1"/>
</dbReference>
<keyword evidence="4" id="KW-0254">Endocytosis</keyword>
<dbReference type="GO" id="GO:0005545">
    <property type="term" value="F:1-phosphatidylinositol binding"/>
    <property type="evidence" value="ECO:0007669"/>
    <property type="project" value="InterPro"/>
</dbReference>
<dbReference type="GO" id="GO:0005905">
    <property type="term" value="C:clathrin-coated pit"/>
    <property type="evidence" value="ECO:0007669"/>
    <property type="project" value="UniProtKB-SubCell"/>
</dbReference>
<comment type="subcellular location">
    <subcellularLocation>
        <location evidence="1">Cytoplasmic vesicle</location>
        <location evidence="1">Clathrin-coated vesicle</location>
    </subcellularLocation>
    <subcellularLocation>
        <location evidence="2">Golgi apparatus</location>
    </subcellularLocation>
    <subcellularLocation>
        <location evidence="3">Membrane</location>
        <location evidence="3">Clathrin-coated pit</location>
    </subcellularLocation>
</comment>
<dbReference type="SUPFAM" id="SSF48464">
    <property type="entry name" value="ENTH/VHS domain"/>
    <property type="match status" value="1"/>
</dbReference>
<dbReference type="GO" id="GO:0005794">
    <property type="term" value="C:Golgi apparatus"/>
    <property type="evidence" value="ECO:0007669"/>
    <property type="project" value="UniProtKB-SubCell"/>
</dbReference>
<evidence type="ECO:0000256" key="6">
    <source>
        <dbReference type="ARBA" id="ARBA00023136"/>
    </source>
</evidence>
<dbReference type="PROSITE" id="PS50942">
    <property type="entry name" value="ENTH"/>
    <property type="match status" value="1"/>
</dbReference>
<evidence type="ECO:0000313" key="11">
    <source>
        <dbReference type="EMBL" id="RRT65263.1"/>
    </source>
</evidence>
<evidence type="ECO:0000256" key="7">
    <source>
        <dbReference type="ARBA" id="ARBA00023176"/>
    </source>
</evidence>
<dbReference type="InterPro" id="IPR045192">
    <property type="entry name" value="AP180-like"/>
</dbReference>
<name>A0A426ZMN3_ENSVE</name>
<keyword evidence="7" id="KW-0168">Coated pit</keyword>
<comment type="caution">
    <text evidence="11">The sequence shown here is derived from an EMBL/GenBank/DDBJ whole genome shotgun (WGS) entry which is preliminary data.</text>
</comment>
<dbReference type="PANTHER" id="PTHR22951">
    <property type="entry name" value="CLATHRIN ASSEMBLY PROTEIN"/>
    <property type="match status" value="1"/>
</dbReference>
<keyword evidence="5" id="KW-0333">Golgi apparatus</keyword>
<dbReference type="Gene3D" id="1.25.40.90">
    <property type="match status" value="1"/>
</dbReference>
<feature type="domain" description="ENTH" evidence="10">
    <location>
        <begin position="22"/>
        <end position="159"/>
    </location>
</feature>
<accession>A0A426ZMN3</accession>
<dbReference type="InterPro" id="IPR013809">
    <property type="entry name" value="ENTH"/>
</dbReference>
<evidence type="ECO:0000313" key="12">
    <source>
        <dbReference type="Proteomes" id="UP000287651"/>
    </source>
</evidence>
<dbReference type="EMBL" id="AMZH03005873">
    <property type="protein sequence ID" value="RRT65263.1"/>
    <property type="molecule type" value="Genomic_DNA"/>
</dbReference>
<dbReference type="GO" id="GO:0005546">
    <property type="term" value="F:phosphatidylinositol-4,5-bisphosphate binding"/>
    <property type="evidence" value="ECO:0007669"/>
    <property type="project" value="TreeGrafter"/>
</dbReference>
<keyword evidence="6" id="KW-0472">Membrane</keyword>
<feature type="compositionally biased region" description="Polar residues" evidence="9">
    <location>
        <begin position="302"/>
        <end position="314"/>
    </location>
</feature>
<reference evidence="11 12" key="1">
    <citation type="journal article" date="2014" name="Agronomy (Basel)">
        <title>A Draft Genome Sequence for Ensete ventricosum, the Drought-Tolerant Tree Against Hunger.</title>
        <authorList>
            <person name="Harrison J."/>
            <person name="Moore K.A."/>
            <person name="Paszkiewicz K."/>
            <person name="Jones T."/>
            <person name="Grant M."/>
            <person name="Ambacheew D."/>
            <person name="Muzemil S."/>
            <person name="Studholme D.J."/>
        </authorList>
    </citation>
    <scope>NUCLEOTIDE SEQUENCE [LARGE SCALE GENOMIC DNA]</scope>
</reference>
<dbReference type="GO" id="GO:0048268">
    <property type="term" value="P:clathrin coat assembly"/>
    <property type="evidence" value="ECO:0007669"/>
    <property type="project" value="InterPro"/>
</dbReference>
<dbReference type="FunFam" id="1.20.58.150:FF:000005">
    <property type="entry name" value="putative clathrin assembly protein At2g25430"/>
    <property type="match status" value="1"/>
</dbReference>